<name>A0A385ECI2_9CAUD</name>
<evidence type="ECO:0000313" key="1">
    <source>
        <dbReference type="EMBL" id="AXQ68209.1"/>
    </source>
</evidence>
<dbReference type="Proteomes" id="UP000258997">
    <property type="component" value="Segment"/>
</dbReference>
<dbReference type="EMBL" id="MH588544">
    <property type="protein sequence ID" value="AXQ68209.1"/>
    <property type="molecule type" value="Genomic_DNA"/>
</dbReference>
<proteinExistence type="predicted"/>
<organism evidence="2 3">
    <name type="scientific">Caulobacter phage CcrBL10</name>
    <dbReference type="NCBI Taxonomy" id="2283269"/>
    <lineage>
        <taxon>Viruses</taxon>
        <taxon>Duplodnaviria</taxon>
        <taxon>Heunggongvirae</taxon>
        <taxon>Uroviricota</taxon>
        <taxon>Caudoviricetes</taxon>
        <taxon>Jeanschmidtviridae</taxon>
        <taxon>Poindextervirus</taxon>
        <taxon>Poindextervirus BL10</taxon>
    </lineage>
</organism>
<keyword evidence="3" id="KW-1185">Reference proteome</keyword>
<gene>
    <name evidence="1" type="ORF">CcrBL10_gp005</name>
    <name evidence="2" type="ORF">CcrBL10_gp323</name>
</gene>
<evidence type="ECO:0000313" key="3">
    <source>
        <dbReference type="Proteomes" id="UP000258997"/>
    </source>
</evidence>
<protein>
    <submittedName>
        <fullName evidence="2">Uncharacterized protein</fullName>
    </submittedName>
</protein>
<reference evidence="2 3" key="1">
    <citation type="submission" date="2018-07" db="EMBL/GenBank/DDBJ databases">
        <title>Giant CbK-like Caulobacter bacteriophages have genetically divergent genomes.</title>
        <authorList>
            <person name="Wilson K.M."/>
            <person name="Ely B."/>
        </authorList>
    </citation>
    <scope>NUCLEOTIDE SEQUENCE [LARGE SCALE GENOMIC DNA]</scope>
</reference>
<sequence>MSAIETVNLSRGRVLTVEIDDCAQEPYADDKGVRIVVLHRHWTNPAAGLLDTVEDVQAFEAENDAPDSEWAIFELWVMDHSGRTFKAGALGAGNPFGAGPYAQWDSGRVGVIALARAEWPAADLKTAQGVADTYGAWAEGEVYQFVISNRRGDVLDSCGGFYSVAEALATGRQEAKVKA</sequence>
<dbReference type="EMBL" id="MH588544">
    <property type="protein sequence ID" value="AXQ68527.1"/>
    <property type="molecule type" value="Genomic_DNA"/>
</dbReference>
<evidence type="ECO:0000313" key="2">
    <source>
        <dbReference type="EMBL" id="AXQ68527.1"/>
    </source>
</evidence>
<accession>A0A385ECI2</accession>